<dbReference type="Proteomes" id="UP000433359">
    <property type="component" value="Unassembled WGS sequence"/>
</dbReference>
<reference evidence="2 3" key="1">
    <citation type="submission" date="2019-08" db="EMBL/GenBank/DDBJ databases">
        <title>In-depth cultivation of the pig gut microbiome towards novel bacterial diversity and tailored functional studies.</title>
        <authorList>
            <person name="Wylensek D."/>
            <person name="Hitch T.C.A."/>
            <person name="Clavel T."/>
        </authorList>
    </citation>
    <scope>NUCLEOTIDE SEQUENCE [LARGE SCALE GENOMIC DNA]</scope>
    <source>
        <strain evidence="2 3">BSM-383-APC-4H</strain>
    </source>
</reference>
<dbReference type="GO" id="GO:0005524">
    <property type="term" value="F:ATP binding"/>
    <property type="evidence" value="ECO:0007669"/>
    <property type="project" value="InterPro"/>
</dbReference>
<accession>A0A6N7YFR5</accession>
<dbReference type="SUPFAM" id="SSF52540">
    <property type="entry name" value="P-loop containing nucleoside triphosphate hydrolases"/>
    <property type="match status" value="1"/>
</dbReference>
<feature type="domain" description="ATPase dynein-related AAA" evidence="1">
    <location>
        <begin position="46"/>
        <end position="205"/>
    </location>
</feature>
<proteinExistence type="predicted"/>
<sequence>MKKKGENMRLSDIRKQLTKNGYLPNDEIVMAAYGALHGVPLLVESDPGQGKTSLALAMGQAFGLSVLRVQFYEGLTADKILYDYNYQRQLLSIQAIQSTLAKNLDGKTINEAMDVAKTIDFYGKDFLIRRPVLESIWGEQRYVLLFDEVDKASEELEYTLLEFLDDFSLSIPQYGTVKAKKGMEPVVVLTSNNYRDLSDALKRRCNYLYLPRKTKEEIMEILKMKAEASPTIIEGVASCLYQLQSLCLKQIPSISEGITWASYLQKLMDDKDFNIADSLCMLCKNKEDQMRVRDAGILPNIKDLH</sequence>
<dbReference type="GO" id="GO:0016887">
    <property type="term" value="F:ATP hydrolysis activity"/>
    <property type="evidence" value="ECO:0007669"/>
    <property type="project" value="InterPro"/>
</dbReference>
<evidence type="ECO:0000313" key="3">
    <source>
        <dbReference type="Proteomes" id="UP000433359"/>
    </source>
</evidence>
<dbReference type="InterPro" id="IPR011704">
    <property type="entry name" value="ATPase_dyneun-rel_AAA"/>
</dbReference>
<comment type="caution">
    <text evidence="2">The sequence shown here is derived from an EMBL/GenBank/DDBJ whole genome shotgun (WGS) entry which is preliminary data.</text>
</comment>
<evidence type="ECO:0000259" key="1">
    <source>
        <dbReference type="Pfam" id="PF07728"/>
    </source>
</evidence>
<gene>
    <name evidence="2" type="ORF">FYJ25_05495</name>
</gene>
<dbReference type="InterPro" id="IPR027417">
    <property type="entry name" value="P-loop_NTPase"/>
</dbReference>
<protein>
    <submittedName>
        <fullName evidence="2">MoxR family ATPase</fullName>
    </submittedName>
</protein>
<dbReference type="AlphaFoldDB" id="A0A6N7YFR5"/>
<dbReference type="Gene3D" id="3.40.50.300">
    <property type="entry name" value="P-loop containing nucleotide triphosphate hydrolases"/>
    <property type="match status" value="1"/>
</dbReference>
<dbReference type="EMBL" id="VULP01000008">
    <property type="protein sequence ID" value="MSU81828.1"/>
    <property type="molecule type" value="Genomic_DNA"/>
</dbReference>
<dbReference type="CDD" id="cd00009">
    <property type="entry name" value="AAA"/>
    <property type="match status" value="1"/>
</dbReference>
<organism evidence="2 3">
    <name type="scientific">Anaerobutyricum soehngenii</name>
    <dbReference type="NCBI Taxonomy" id="105843"/>
    <lineage>
        <taxon>Bacteria</taxon>
        <taxon>Bacillati</taxon>
        <taxon>Bacillota</taxon>
        <taxon>Clostridia</taxon>
        <taxon>Lachnospirales</taxon>
        <taxon>Lachnospiraceae</taxon>
        <taxon>Anaerobutyricum</taxon>
    </lineage>
</organism>
<dbReference type="Pfam" id="PF07728">
    <property type="entry name" value="AAA_5"/>
    <property type="match status" value="1"/>
</dbReference>
<evidence type="ECO:0000313" key="2">
    <source>
        <dbReference type="EMBL" id="MSU81828.1"/>
    </source>
</evidence>
<name>A0A6N7YFR5_9FIRM</name>